<dbReference type="InterPro" id="IPR040314">
    <property type="entry name" value="DOP1"/>
</dbReference>
<feature type="domain" description="DOP1 N-terminal" evidence="8">
    <location>
        <begin position="14"/>
        <end position="299"/>
    </location>
</feature>
<evidence type="ECO:0000256" key="5">
    <source>
        <dbReference type="ARBA" id="ARBA00023136"/>
    </source>
</evidence>
<feature type="domain" description="DOP1-like middle TPR" evidence="9">
    <location>
        <begin position="331"/>
        <end position="540"/>
    </location>
</feature>
<comment type="similarity">
    <text evidence="6">Belongs to the DOP1 family.</text>
</comment>
<dbReference type="Pfam" id="PF24597">
    <property type="entry name" value="TPR_DOP1_M"/>
    <property type="match status" value="1"/>
</dbReference>
<dbReference type="InterPro" id="IPR056459">
    <property type="entry name" value="TPR_DOP1"/>
</dbReference>
<keyword evidence="5" id="KW-0472">Membrane</keyword>
<organism evidence="12 13">
    <name type="scientific">Lymnaea stagnalis</name>
    <name type="common">Great pond snail</name>
    <name type="synonym">Helix stagnalis</name>
    <dbReference type="NCBI Taxonomy" id="6523"/>
    <lineage>
        <taxon>Eukaryota</taxon>
        <taxon>Metazoa</taxon>
        <taxon>Spiralia</taxon>
        <taxon>Lophotrochozoa</taxon>
        <taxon>Mollusca</taxon>
        <taxon>Gastropoda</taxon>
        <taxon>Heterobranchia</taxon>
        <taxon>Euthyneura</taxon>
        <taxon>Panpulmonata</taxon>
        <taxon>Hygrophila</taxon>
        <taxon>Lymnaeoidea</taxon>
        <taxon>Lymnaeidae</taxon>
        <taxon>Lymnaea</taxon>
    </lineage>
</organism>
<comment type="subcellular location">
    <subcellularLocation>
        <location evidence="1">Golgi apparatus membrane</location>
        <topology evidence="1">Peripheral membrane protein</topology>
    </subcellularLocation>
</comment>
<sequence length="2607" mass="291025">MSMLTVEECELLTDSKYRSYITQVEKALRSFEYTSEWADLISALGKLNKVLLSHLKYPVIPKKVTIGKRLAQCLHPALPSGVHLKALETYDIIFKCIGTQRLAHDLFIYCAGLFPLLSHAAMSVKPVLLTVYEKHFVALGRHIKPGLNGLLLGLLPGLEEGAEYFERTNLLLEDFCDAVGPPFFYTGIWECMLSCPSVRLSGATFLLNHLNKRQSMEDQLHMIGLDIDLMVSGICACFQDSSVLVQRSMLDFLLLAFPMHNGQLTRADMAKVVESSVNVVLRRDMSLNRRLYAWLLGTSSTTTTATVTSDSHHARPRADSSSTISEMDNYYFQTYSKDLLVSALKSKLMEEDTSSPSSSDGVLSVLKPFRILISLLDKPEIGPVIIENVLLSVFRRLKMEGASYTNGDPTKNCVPVTPESKLPLETLKTANLLFGSFEPYFLWDFIARMFQSACEQKQKDSDGLKNETEPVSIIELCSLVGFLLDVIALDVYPETTTEHLPDLLGRVISALTTSCDDLTEPEVTATLKLCSKLLSQVQPSMAGQGLERSYSVDTGDSISVFSNSELPAGQNDQAKEEKDTGNNYNIQNNGSETSEKKVKEPHQGSAYCDNDSTDTSSSTESSTSNVALEAQQSNSTLVEEMNNLQCDSTPNSNEVGGFQVNNGESHSSVGADQVRITLEECEVSVADNEAAHLQTSQDGSSTPSSENIDTISLISRVQDSGYEGSTVTMASTENTADVITKIESEDISDGIPQQSQGINSSEALSRQSKGKAALTNLNNNKLLSGHLNLMQLCVQSFQQFFHRFSHLRILKSEDFCRNAVNNLTTSGDFFSHSGSMETQNSHASESNSVKKTNKLPLEDDAEEVKKAYKQACRLLVDFASFPIYCTDYQAIIEEMGSKDESSTLPAWLQDLLICSCHVDCFEVQSASISTLLDLIILTQSVQTERENKTRHHGRQSVSEGRISVVILPALLPSHLVYINTKTRFYQVVASELWSYLCEKFNCHHQRAVELFHTLHQVTPNANVCEDVIGRDLISEFETERISAFKKFSVLWHLTRSIKTEPNPSRSPRTFDRSMFVVLDSLKEETSITKTLAMTWLTHVIQRGDTSRVLQPLLLMLLHPDTARISIQHVSVHKPKKISVSDEGEDNIEAKIYAISSEGGNVIYHLSQGKHPNLGKKPAQKSSDDLKSYALSVMNNKTGGPSTAPVRTHSVTDLSFERVNPENLKLRINPFGSESSLDKLIFDGYDFPQSASMPNLEGVKRLDKDTCKKEGIYFDGTEMNENHFSREDEVVEKPVDQASPQEEEKLENEVEEKESEPEVSAYTAEEIALWIVEGVITAAVYGGSGEDSPSDTETNYLLKNTSGLGMDQSFISPSLDDLRKIDVDSTSGSENGDSKGFGESSTSETIRMRLSSSASNLKDGSNDSLSIQDSDHSSRQPMKDPRNLDPTTDIHELHMHMLLYAQQYDYRRTLYALSTLRAMLHNCPRLVVTAMATTSISAVRPPHLAKLQSLLGRHRKSVFGKNFFGDLPLEVMASYRSNMFVEIVISLCLYFVRGYYPNLMMSKLTDEELLGNKMVHILGVEILTLMVSELLSIMKESGKNFVSYISDLLFRCKLQKSLLHCLLASVYNQGRNAPSQGNSKPEAIKLTEMIIDFNENSLDPSVNDTFQMKLLQLMLVTIMLEDQIRLAQGNTDGSAGVERTHLTVSSSLLNVHYNANLPIIQQEMFLSAVWSALKQHHQCHLHRHWIGLVTSALPYMGRAMARTVLCVVLQLCRNLEIIAFDLGKKKASMQRVPPDHVVSMLEGLTTLCHYCLLDNTSPVSIGQPAPTSTNISTETASAGQILTNLIHVFNPVNNGKEPSPARDSAPISPVLEARTRLLGILPRIMACMATLWKAVAVTTEDGLAYITNHPSVGDFKAVRQHILELLSPISLPHGTNLLAAFAVAWNDRRQTSKKTLVSLSACEDQLLLVELVSAIKVLPTDTLIQTVKQVIKQPPQSELNKKGVPLEVNLLQFFFAYVHNMTTIAQLLDSWPSLLSLLRECLQLNLSPPALFLLLQILHEFVLKTPTMEEKKHQKDLQDICQKALESISAIAGSSLEQTTWLRRNFAVKPGPQNFGEDELDGQEDAGKYLADNSDFKEVSTVKTPIRRSQASDSKYSVQALGLLAELTAPILDVIYSSEEKDKVAPFLTTLLYNVFPYLRHHSSHNLPSYRACSQMLSSISGYQYTRRAWRKEAFELLMEPSFFHMDVRSIAYWRIIIDNLMTHDKTTFKDLMGRVSIPQGGSLNLFSSKEQEYEQRSQMIKRLAFTIFCSETDQYQRAMPEIQERLAECLRLPQVANVMSSVFMCFRVLILRMSPQHLTSLWPTIITEMVQVLLQVEQELSTETDEFNLPFCYQFYTMTQIQRIAALDSSWAHLGNGLNAHNNPAWLQLYLSVCKLLDMCVVMPADQVPQFQLYRWAFVGTAGEDEYPMDESGEESAWRPYPLFTPHIIRLSRLINGKMKKKPAQIKSEPGRPLLTMHRLRSLAELQPFFHTLCHSTDRRHINLAGQMVKDGLASGRRAKSGATLDNKLSAVKGPGKGEKEEVGPSAMSSREYIEHLLECDFLETLS</sequence>
<feature type="region of interest" description="Disordered" evidence="7">
    <location>
        <begin position="1287"/>
        <end position="1318"/>
    </location>
</feature>
<feature type="domain" description="DOP1-like C-terminal" evidence="10">
    <location>
        <begin position="2012"/>
        <end position="2385"/>
    </location>
</feature>
<dbReference type="EMBL" id="CAXITT010000040">
    <property type="protein sequence ID" value="CAL1528923.1"/>
    <property type="molecule type" value="Genomic_DNA"/>
</dbReference>
<feature type="domain" description="DOP1-like TPR" evidence="11">
    <location>
        <begin position="1450"/>
        <end position="1813"/>
    </location>
</feature>
<feature type="region of interest" description="Disordered" evidence="7">
    <location>
        <begin position="1380"/>
        <end position="1446"/>
    </location>
</feature>
<evidence type="ECO:0000313" key="12">
    <source>
        <dbReference type="EMBL" id="CAL1528923.1"/>
    </source>
</evidence>
<feature type="compositionally biased region" description="Acidic residues" evidence="7">
    <location>
        <begin position="1303"/>
        <end position="1316"/>
    </location>
</feature>
<keyword evidence="2" id="KW-0813">Transport</keyword>
<dbReference type="GO" id="GO:0006895">
    <property type="term" value="P:Golgi to endosome transport"/>
    <property type="evidence" value="ECO:0007669"/>
    <property type="project" value="InterPro"/>
</dbReference>
<evidence type="ECO:0000259" key="9">
    <source>
        <dbReference type="Pfam" id="PF24597"/>
    </source>
</evidence>
<dbReference type="InterPro" id="IPR007249">
    <property type="entry name" value="DOP1_N"/>
</dbReference>
<feature type="region of interest" description="Disordered" evidence="7">
    <location>
        <begin position="561"/>
        <end position="629"/>
    </location>
</feature>
<dbReference type="Pfam" id="PF04118">
    <property type="entry name" value="Dopey_N"/>
    <property type="match status" value="1"/>
</dbReference>
<protein>
    <recommendedName>
        <fullName evidence="14">Dopey N-terminal domain-containing protein</fullName>
    </recommendedName>
</protein>
<evidence type="ECO:0000313" key="13">
    <source>
        <dbReference type="Proteomes" id="UP001497497"/>
    </source>
</evidence>
<evidence type="ECO:0008006" key="14">
    <source>
        <dbReference type="Google" id="ProtNLM"/>
    </source>
</evidence>
<dbReference type="PANTHER" id="PTHR14042">
    <property type="entry name" value="DOPEY-RELATED"/>
    <property type="match status" value="1"/>
</dbReference>
<dbReference type="GO" id="GO:0015031">
    <property type="term" value="P:protein transport"/>
    <property type="evidence" value="ECO:0007669"/>
    <property type="project" value="UniProtKB-KW"/>
</dbReference>
<comment type="caution">
    <text evidence="12">The sequence shown here is derived from an EMBL/GenBank/DDBJ whole genome shotgun (WGS) entry which is preliminary data.</text>
</comment>
<feature type="compositionally biased region" description="Polar residues" evidence="7">
    <location>
        <begin position="1398"/>
        <end position="1427"/>
    </location>
</feature>
<feature type="region of interest" description="Disordered" evidence="7">
    <location>
        <begin position="2555"/>
        <end position="2588"/>
    </location>
</feature>
<dbReference type="Pfam" id="PF24601">
    <property type="entry name" value="TPR_DOP1"/>
    <property type="match status" value="1"/>
</dbReference>
<evidence type="ECO:0000256" key="2">
    <source>
        <dbReference type="ARBA" id="ARBA00022448"/>
    </source>
</evidence>
<accession>A0AAV2H728</accession>
<dbReference type="GO" id="GO:0005768">
    <property type="term" value="C:endosome"/>
    <property type="evidence" value="ECO:0007669"/>
    <property type="project" value="TreeGrafter"/>
</dbReference>
<evidence type="ECO:0000259" key="8">
    <source>
        <dbReference type="Pfam" id="PF04118"/>
    </source>
</evidence>
<dbReference type="Proteomes" id="UP001497497">
    <property type="component" value="Unassembled WGS sequence"/>
</dbReference>
<evidence type="ECO:0000256" key="6">
    <source>
        <dbReference type="ARBA" id="ARBA00046326"/>
    </source>
</evidence>
<dbReference type="InterPro" id="IPR056458">
    <property type="entry name" value="TPR_DOP1_M"/>
</dbReference>
<feature type="compositionally biased region" description="Basic and acidic residues" evidence="7">
    <location>
        <begin position="593"/>
        <end position="602"/>
    </location>
</feature>
<reference evidence="12 13" key="1">
    <citation type="submission" date="2024-04" db="EMBL/GenBank/DDBJ databases">
        <authorList>
            <consortium name="Genoscope - CEA"/>
            <person name="William W."/>
        </authorList>
    </citation>
    <scope>NUCLEOTIDE SEQUENCE [LARGE SCALE GENOMIC DNA]</scope>
</reference>
<proteinExistence type="inferred from homology"/>
<dbReference type="PANTHER" id="PTHR14042:SF24">
    <property type="entry name" value="PROTEIN DOPEY-1 HOMOLOG"/>
    <property type="match status" value="1"/>
</dbReference>
<evidence type="ECO:0000259" key="10">
    <source>
        <dbReference type="Pfam" id="PF24598"/>
    </source>
</evidence>
<name>A0AAV2H728_LYMST</name>
<evidence type="ECO:0000256" key="4">
    <source>
        <dbReference type="ARBA" id="ARBA00023034"/>
    </source>
</evidence>
<dbReference type="GO" id="GO:0005802">
    <property type="term" value="C:trans-Golgi network"/>
    <property type="evidence" value="ECO:0007669"/>
    <property type="project" value="TreeGrafter"/>
</dbReference>
<keyword evidence="13" id="KW-1185">Reference proteome</keyword>
<feature type="compositionally biased region" description="Polar residues" evidence="7">
    <location>
        <begin position="581"/>
        <end position="592"/>
    </location>
</feature>
<dbReference type="Pfam" id="PF24598">
    <property type="entry name" value="DOP1_C"/>
    <property type="match status" value="1"/>
</dbReference>
<evidence type="ECO:0000256" key="3">
    <source>
        <dbReference type="ARBA" id="ARBA00022927"/>
    </source>
</evidence>
<feature type="compositionally biased region" description="Low complexity" evidence="7">
    <location>
        <begin position="613"/>
        <end position="624"/>
    </location>
</feature>
<dbReference type="InterPro" id="IPR056457">
    <property type="entry name" value="DOP1_C"/>
</dbReference>
<dbReference type="GO" id="GO:0000139">
    <property type="term" value="C:Golgi membrane"/>
    <property type="evidence" value="ECO:0007669"/>
    <property type="project" value="UniProtKB-SubCell"/>
</dbReference>
<feature type="region of interest" description="Disordered" evidence="7">
    <location>
        <begin position="644"/>
        <end position="670"/>
    </location>
</feature>
<evidence type="ECO:0000256" key="1">
    <source>
        <dbReference type="ARBA" id="ARBA00004395"/>
    </source>
</evidence>
<evidence type="ECO:0000259" key="11">
    <source>
        <dbReference type="Pfam" id="PF24601"/>
    </source>
</evidence>
<evidence type="ECO:0000256" key="7">
    <source>
        <dbReference type="SAM" id="MobiDB-lite"/>
    </source>
</evidence>
<keyword evidence="4" id="KW-0333">Golgi apparatus</keyword>
<dbReference type="GO" id="GO:0005829">
    <property type="term" value="C:cytosol"/>
    <property type="evidence" value="ECO:0007669"/>
    <property type="project" value="GOC"/>
</dbReference>
<keyword evidence="3" id="KW-0653">Protein transport</keyword>
<feature type="compositionally biased region" description="Basic and acidic residues" evidence="7">
    <location>
        <begin position="1428"/>
        <end position="1446"/>
    </location>
</feature>
<gene>
    <name evidence="12" type="ORF">GSLYS_00003093001</name>
</gene>